<evidence type="ECO:0000313" key="4">
    <source>
        <dbReference type="EMBL" id="MDY5146923.1"/>
    </source>
</evidence>
<dbReference type="PROSITE" id="PS51257">
    <property type="entry name" value="PROKAR_LIPOPROTEIN"/>
    <property type="match status" value="1"/>
</dbReference>
<evidence type="ECO:0008006" key="7">
    <source>
        <dbReference type="Google" id="ProtNLM"/>
    </source>
</evidence>
<evidence type="ECO:0000256" key="2">
    <source>
        <dbReference type="SAM" id="SignalP"/>
    </source>
</evidence>
<evidence type="ECO:0000313" key="6">
    <source>
        <dbReference type="Proteomes" id="UP001288320"/>
    </source>
</evidence>
<protein>
    <recommendedName>
        <fullName evidence="7">Tat pathway signal sequence</fullName>
    </recommendedName>
</protein>
<feature type="chain" id="PRO_5043656500" description="Tat pathway signal sequence" evidence="2">
    <location>
        <begin position="26"/>
        <end position="245"/>
    </location>
</feature>
<comment type="caution">
    <text evidence="3">The sequence shown here is derived from an EMBL/GenBank/DDBJ whole genome shotgun (WGS) entry which is preliminary data.</text>
</comment>
<keyword evidence="5" id="KW-1185">Reference proteome</keyword>
<evidence type="ECO:0000313" key="3">
    <source>
        <dbReference type="EMBL" id="MDY5141323.1"/>
    </source>
</evidence>
<accession>A0AAW9HR35</accession>
<feature type="signal peptide" evidence="2">
    <location>
        <begin position="1"/>
        <end position="25"/>
    </location>
</feature>
<reference evidence="3 5" key="1">
    <citation type="submission" date="2023-10" db="EMBL/GenBank/DDBJ databases">
        <title>Whole Genome based description of the genera Actinobaculum and Actinotignum reveals a complex phylogenetic relationship within the species included in the genus Actinotignum.</title>
        <authorList>
            <person name="Jensen C.S."/>
            <person name="Dargis R."/>
            <person name="Kemp M."/>
            <person name="Christensen J.J."/>
        </authorList>
    </citation>
    <scope>NUCLEOTIDE SEQUENCE</scope>
    <source>
        <strain evidence="4 5">SLA_B089</strain>
        <strain evidence="3">SLA_B245</strain>
    </source>
</reference>
<evidence type="ECO:0000256" key="1">
    <source>
        <dbReference type="SAM" id="MobiDB-lite"/>
    </source>
</evidence>
<evidence type="ECO:0000313" key="5">
    <source>
        <dbReference type="Proteomes" id="UP001284901"/>
    </source>
</evidence>
<organism evidence="3 6">
    <name type="scientific">Actinotignum timonense</name>
    <dbReference type="NCBI Taxonomy" id="1870995"/>
    <lineage>
        <taxon>Bacteria</taxon>
        <taxon>Bacillati</taxon>
        <taxon>Actinomycetota</taxon>
        <taxon>Actinomycetes</taxon>
        <taxon>Actinomycetales</taxon>
        <taxon>Actinomycetaceae</taxon>
        <taxon>Actinotignum</taxon>
    </lineage>
</organism>
<dbReference type="GeneID" id="92813143"/>
<keyword evidence="2" id="KW-0732">Signal</keyword>
<dbReference type="Proteomes" id="UP001288320">
    <property type="component" value="Unassembled WGS sequence"/>
</dbReference>
<sequence length="245" mass="25406">MFVQKISSRPVVSLVAAGTLALALAAGGCSSEKGTESGSVGAAPTSVTSDAPVSAAGGADEAFARVSAALDEELKESGAQKNWNMIYGAGNARTLTELSERTIPGHTDLKEKTVLSGDGIVEVNDTELAPIVALDKKNSTQLVSALEKNFGLGPLDENTALDYAAVFYVECGGVGVERGGDKCQAPAGTDGFGALQTLNYAEGKLGSAYFWHVSPQGNLADNVWEKYGNSTVDFEATRGFFVTEK</sequence>
<gene>
    <name evidence="3" type="ORF">R6G74_08400</name>
    <name evidence="4" type="ORF">R6P33_07840</name>
</gene>
<dbReference type="EMBL" id="JAWNFV010000020">
    <property type="protein sequence ID" value="MDY5141323.1"/>
    <property type="molecule type" value="Genomic_DNA"/>
</dbReference>
<dbReference type="Proteomes" id="UP001284901">
    <property type="component" value="Unassembled WGS sequence"/>
</dbReference>
<dbReference type="RefSeq" id="WP_087070251.1">
    <property type="nucleotide sequence ID" value="NZ_CAUPFC010000010.1"/>
</dbReference>
<dbReference type="EMBL" id="JAWNFY010000023">
    <property type="protein sequence ID" value="MDY5146923.1"/>
    <property type="molecule type" value="Genomic_DNA"/>
</dbReference>
<feature type="region of interest" description="Disordered" evidence="1">
    <location>
        <begin position="33"/>
        <end position="54"/>
    </location>
</feature>
<dbReference type="AlphaFoldDB" id="A0AAW9HR35"/>
<name>A0AAW9HR35_9ACTO</name>
<proteinExistence type="predicted"/>